<organism evidence="1 2">
    <name type="scientific">Candidatus Nesciobacter abundans</name>
    <dbReference type="NCBI Taxonomy" id="2601668"/>
    <lineage>
        <taxon>Bacteria</taxon>
        <taxon>Pseudomonadati</taxon>
        <taxon>Pseudomonadota</taxon>
        <taxon>Alphaproteobacteria</taxon>
        <taxon>Holosporales</taxon>
        <taxon>Holosporaceae</taxon>
        <taxon>Candidatus Nesciobacter</taxon>
    </lineage>
</organism>
<protein>
    <submittedName>
        <fullName evidence="1">DNA alkylation repair protein</fullName>
    </submittedName>
</protein>
<reference evidence="1 2" key="1">
    <citation type="submission" date="2019-08" db="EMBL/GenBank/DDBJ databases">
        <title>Highly reduced genomes of protist endosymbionts show evolutionary convergence.</title>
        <authorList>
            <person name="George E."/>
            <person name="Husnik F."/>
            <person name="Tashyreva D."/>
            <person name="Prokopchuk G."/>
            <person name="Horak A."/>
            <person name="Kwong W.K."/>
            <person name="Lukes J."/>
            <person name="Keeling P.J."/>
        </authorList>
    </citation>
    <scope>NUCLEOTIDE SEQUENCE [LARGE SCALE GENOMIC DNA]</scope>
    <source>
        <strain evidence="1">1604HC</strain>
    </source>
</reference>
<dbReference type="InterPro" id="IPR014825">
    <property type="entry name" value="DNA_alkylation"/>
</dbReference>
<dbReference type="OrthoDB" id="9775346at2"/>
<evidence type="ECO:0000313" key="2">
    <source>
        <dbReference type="Proteomes" id="UP000324924"/>
    </source>
</evidence>
<keyword evidence="2" id="KW-1185">Reference proteome</keyword>
<accession>A0A5C0UGR5</accession>
<dbReference type="InterPro" id="IPR016024">
    <property type="entry name" value="ARM-type_fold"/>
</dbReference>
<evidence type="ECO:0000313" key="1">
    <source>
        <dbReference type="EMBL" id="QEK39315.1"/>
    </source>
</evidence>
<dbReference type="AlphaFoldDB" id="A0A5C0UGR5"/>
<sequence>MGSGNKLNIVDIIDEKINKAEKNMTIINFFKVEARPYAKYDEFLGVQVPILRKIVKEHHKEVSFNEVKHFIMSEFNEKRLIALLFLVSLYKTDPEKVVDFYLENIKQVNNWNLVDLSCYKILGDYLLNKDKKILFDLSKSENMWERRISIISTLNFIKNGHIETTLKIGSTLVDDDHDLIHRALGWMLREVGKINEEALIEFLSSNDVHNTTFNYSVEKLTDAQKKELRANRKKSNRKASRA</sequence>
<dbReference type="KEGG" id="nabu:FZC36_02690"/>
<dbReference type="PANTHER" id="PTHR34070">
    <property type="entry name" value="ARMADILLO-TYPE FOLD"/>
    <property type="match status" value="1"/>
</dbReference>
<dbReference type="Pfam" id="PF08713">
    <property type="entry name" value="DNA_alkylation"/>
    <property type="match status" value="1"/>
</dbReference>
<dbReference type="CDD" id="cd06561">
    <property type="entry name" value="AlkD_like"/>
    <property type="match status" value="1"/>
</dbReference>
<name>A0A5C0UGR5_9PROT</name>
<dbReference type="EMBL" id="CP043314">
    <property type="protein sequence ID" value="QEK39315.1"/>
    <property type="molecule type" value="Genomic_DNA"/>
</dbReference>
<dbReference type="Gene3D" id="1.25.10.90">
    <property type="match status" value="1"/>
</dbReference>
<proteinExistence type="predicted"/>
<dbReference type="SUPFAM" id="SSF48371">
    <property type="entry name" value="ARM repeat"/>
    <property type="match status" value="1"/>
</dbReference>
<dbReference type="Proteomes" id="UP000324924">
    <property type="component" value="Chromosome"/>
</dbReference>
<dbReference type="RefSeq" id="WP_148972438.1">
    <property type="nucleotide sequence ID" value="NZ_CP043314.1"/>
</dbReference>
<dbReference type="PANTHER" id="PTHR34070:SF1">
    <property type="entry name" value="DNA ALKYLATION REPAIR PROTEIN"/>
    <property type="match status" value="1"/>
</dbReference>
<gene>
    <name evidence="1" type="ORF">FZC36_02690</name>
</gene>